<dbReference type="SUPFAM" id="SSF56112">
    <property type="entry name" value="Protein kinase-like (PK-like)"/>
    <property type="match status" value="1"/>
</dbReference>
<dbReference type="Proteomes" id="UP000032522">
    <property type="component" value="Unassembled WGS sequence"/>
</dbReference>
<evidence type="ECO:0000313" key="3">
    <source>
        <dbReference type="Proteomes" id="UP000032522"/>
    </source>
</evidence>
<dbReference type="InterPro" id="IPR016477">
    <property type="entry name" value="Fructo-/Ketosamine-3-kinase"/>
</dbReference>
<protein>
    <submittedName>
        <fullName evidence="2">Fructosamine kinase family protein</fullName>
    </submittedName>
</protein>
<dbReference type="RefSeq" id="WP_044731177.1">
    <property type="nucleotide sequence ID" value="NZ_JYBP01000003.1"/>
</dbReference>
<dbReference type="PIRSF" id="PIRSF006221">
    <property type="entry name" value="Ketosamine-3-kinase"/>
    <property type="match status" value="1"/>
</dbReference>
<dbReference type="PATRIC" id="fig|1462.6.peg.1195"/>
<dbReference type="AlphaFoldDB" id="A0A0D8BW40"/>
<comment type="caution">
    <text evidence="2">The sequence shown here is derived from an EMBL/GenBank/DDBJ whole genome shotgun (WGS) entry which is preliminary data.</text>
</comment>
<keyword evidence="1 2" id="KW-0418">Kinase</keyword>
<dbReference type="Gene3D" id="3.90.1200.10">
    <property type="match status" value="1"/>
</dbReference>
<gene>
    <name evidence="2" type="ORF">LG52_1024</name>
</gene>
<comment type="similarity">
    <text evidence="1">Belongs to the fructosamine kinase family.</text>
</comment>
<dbReference type="PANTHER" id="PTHR12149:SF8">
    <property type="entry name" value="PROTEIN-RIBULOSAMINE 3-KINASE"/>
    <property type="match status" value="1"/>
</dbReference>
<dbReference type="OrthoDB" id="5291879at2"/>
<sequence length="290" mass="33517">MNKETILQEALRSIGDHSRIRHWRRVSGGDINDAYRVQSDKQTYFVKMQCFPPVGFFAAEQMGLELIRQARAIRVPHAFGFGEADGWGWLILEWVEGTETAQTAEQLGRGLARLHQCCGPAFGLDRDTYIGTLPQRNGWYGRWLDYYRDARLTPQITRAAEKGLLPAKRRKSLEWLLDHLDRWLPNDCFPSLLHGDLWSGNWLPGPDGIPYLIDPSVLYGHHEFEIAFTELFGGFPSRFYESYCELMPLSPGYHERKPLYQLFYLLVHLNLFGEAYGGAIDRVLERYTED</sequence>
<name>A0A0D8BW40_GEOKU</name>
<dbReference type="InterPro" id="IPR011009">
    <property type="entry name" value="Kinase-like_dom_sf"/>
</dbReference>
<proteinExistence type="inferred from homology"/>
<keyword evidence="1" id="KW-0808">Transferase</keyword>
<evidence type="ECO:0000256" key="1">
    <source>
        <dbReference type="PIRNR" id="PIRNR006221"/>
    </source>
</evidence>
<dbReference type="Pfam" id="PF03881">
    <property type="entry name" value="Fructosamin_kin"/>
    <property type="match status" value="1"/>
</dbReference>
<organism evidence="2 3">
    <name type="scientific">Geobacillus kaustophilus</name>
    <dbReference type="NCBI Taxonomy" id="1462"/>
    <lineage>
        <taxon>Bacteria</taxon>
        <taxon>Bacillati</taxon>
        <taxon>Bacillota</taxon>
        <taxon>Bacilli</taxon>
        <taxon>Bacillales</taxon>
        <taxon>Anoxybacillaceae</taxon>
        <taxon>Geobacillus</taxon>
        <taxon>Geobacillus thermoleovorans group</taxon>
    </lineage>
</organism>
<dbReference type="Gene3D" id="3.30.200.20">
    <property type="entry name" value="Phosphorylase Kinase, domain 1"/>
    <property type="match status" value="1"/>
</dbReference>
<dbReference type="EMBL" id="JYBP01000003">
    <property type="protein sequence ID" value="KJE28411.1"/>
    <property type="molecule type" value="Genomic_DNA"/>
</dbReference>
<reference evidence="2 3" key="1">
    <citation type="submission" date="2015-01" db="EMBL/GenBank/DDBJ databases">
        <authorList>
            <person name="Filippidou S."/>
            <person name="Jeanneret N."/>
            <person name="Russel-Delif L."/>
            <person name="Junier T."/>
            <person name="Wunderlin T."/>
            <person name="Molina V."/>
            <person name="Johnson S.L."/>
            <person name="Davenport K.W."/>
            <person name="Chain P.S."/>
            <person name="Dorador C."/>
            <person name="Junier P."/>
        </authorList>
    </citation>
    <scope>NUCLEOTIDE SEQUENCE [LARGE SCALE GENOMIC DNA]</scope>
    <source>
        <strain evidence="2 3">Et7/4</strain>
    </source>
</reference>
<accession>A0A0D8BW40</accession>
<dbReference type="PANTHER" id="PTHR12149">
    <property type="entry name" value="FRUCTOSAMINE 3 KINASE-RELATED PROTEIN"/>
    <property type="match status" value="1"/>
</dbReference>
<evidence type="ECO:0000313" key="2">
    <source>
        <dbReference type="EMBL" id="KJE28411.1"/>
    </source>
</evidence>
<dbReference type="GO" id="GO:0016301">
    <property type="term" value="F:kinase activity"/>
    <property type="evidence" value="ECO:0007669"/>
    <property type="project" value="UniProtKB-UniRule"/>
</dbReference>